<evidence type="ECO:0000313" key="3">
    <source>
        <dbReference type="Proteomes" id="UP000233469"/>
    </source>
</evidence>
<evidence type="ECO:0000256" key="1">
    <source>
        <dbReference type="SAM" id="MobiDB-lite"/>
    </source>
</evidence>
<reference evidence="2 3" key="2">
    <citation type="submission" date="2017-10" db="EMBL/GenBank/DDBJ databases">
        <title>Extensive intraspecific genome diversity in a model arbuscular mycorrhizal fungus.</title>
        <authorList>
            <person name="Chen E.C.H."/>
            <person name="Morin E."/>
            <person name="Baudet D."/>
            <person name="Noel J."/>
            <person name="Ndikumana S."/>
            <person name="Charron P."/>
            <person name="St-Onge C."/>
            <person name="Giorgi J."/>
            <person name="Grigoriev I.V."/>
            <person name="Roux C."/>
            <person name="Martin F.M."/>
            <person name="Corradi N."/>
        </authorList>
    </citation>
    <scope>NUCLEOTIDE SEQUENCE [LARGE SCALE GENOMIC DNA]</scope>
    <source>
        <strain evidence="2 3">C2</strain>
    </source>
</reference>
<evidence type="ECO:0000313" key="2">
    <source>
        <dbReference type="EMBL" id="PKK55983.1"/>
    </source>
</evidence>
<name>A0A2N1M2Y9_9GLOM</name>
<feature type="compositionally biased region" description="Polar residues" evidence="1">
    <location>
        <begin position="27"/>
        <end position="52"/>
    </location>
</feature>
<sequence length="151" mass="16592">MSFELNQGDTVSANSANDDSESLDIVISNNTSHQSQQVQPLTTEISTSPQTPSRRKHKKEKKLKQKAVTADFFINKAPSEQKKLFLQSSLKDLAAGGSVSKLKSTSVVKEKKIKNVKDTKEEATYIITGYQLIGLALAHVNDIIIYNVPST</sequence>
<dbReference type="Proteomes" id="UP000233469">
    <property type="component" value="Unassembled WGS sequence"/>
</dbReference>
<dbReference type="OrthoDB" id="10474585at2759"/>
<organism evidence="2 3">
    <name type="scientific">Rhizophagus irregularis</name>
    <dbReference type="NCBI Taxonomy" id="588596"/>
    <lineage>
        <taxon>Eukaryota</taxon>
        <taxon>Fungi</taxon>
        <taxon>Fungi incertae sedis</taxon>
        <taxon>Mucoromycota</taxon>
        <taxon>Glomeromycotina</taxon>
        <taxon>Glomeromycetes</taxon>
        <taxon>Glomerales</taxon>
        <taxon>Glomeraceae</taxon>
        <taxon>Rhizophagus</taxon>
    </lineage>
</organism>
<gene>
    <name evidence="2" type="ORF">RhiirC2_801019</name>
</gene>
<proteinExistence type="predicted"/>
<protein>
    <submittedName>
        <fullName evidence="2">Uncharacterized protein</fullName>
    </submittedName>
</protein>
<dbReference type="EMBL" id="LLXL01006417">
    <property type="protein sequence ID" value="PKK55983.1"/>
    <property type="molecule type" value="Genomic_DNA"/>
</dbReference>
<dbReference type="VEuPathDB" id="FungiDB:FUN_019614"/>
<feature type="compositionally biased region" description="Basic residues" evidence="1">
    <location>
        <begin position="53"/>
        <end position="64"/>
    </location>
</feature>
<reference evidence="2 3" key="1">
    <citation type="submission" date="2016-04" db="EMBL/GenBank/DDBJ databases">
        <title>Genome analyses suggest a sexual origin of heterokaryosis in a supposedly ancient asexual fungus.</title>
        <authorList>
            <person name="Ropars J."/>
            <person name="Sedzielewska K."/>
            <person name="Noel J."/>
            <person name="Charron P."/>
            <person name="Farinelli L."/>
            <person name="Marton T."/>
            <person name="Kruger M."/>
            <person name="Pelin A."/>
            <person name="Brachmann A."/>
            <person name="Corradi N."/>
        </authorList>
    </citation>
    <scope>NUCLEOTIDE SEQUENCE [LARGE SCALE GENOMIC DNA]</scope>
    <source>
        <strain evidence="2 3">C2</strain>
    </source>
</reference>
<dbReference type="VEuPathDB" id="FungiDB:RhiirFUN_021749"/>
<feature type="region of interest" description="Disordered" evidence="1">
    <location>
        <begin position="1"/>
        <end position="64"/>
    </location>
</feature>
<accession>A0A2N1M2Y9</accession>
<feature type="compositionally biased region" description="Polar residues" evidence="1">
    <location>
        <begin position="1"/>
        <end position="17"/>
    </location>
</feature>
<dbReference type="AlphaFoldDB" id="A0A2N1M2Y9"/>
<comment type="caution">
    <text evidence="2">The sequence shown here is derived from an EMBL/GenBank/DDBJ whole genome shotgun (WGS) entry which is preliminary data.</text>
</comment>